<feature type="compositionally biased region" description="Pro residues" evidence="1">
    <location>
        <begin position="39"/>
        <end position="49"/>
    </location>
</feature>
<reference evidence="2" key="1">
    <citation type="submission" date="2022-06" db="EMBL/GenBank/DDBJ databases">
        <title>Genomic Encyclopedia of Archaeal and Bacterial Type Strains, Phase II (KMG-II): from individual species to whole genera.</title>
        <authorList>
            <person name="Goeker M."/>
        </authorList>
    </citation>
    <scope>NUCLEOTIDE SEQUENCE</scope>
    <source>
        <strain evidence="2">DSM 43935</strain>
    </source>
</reference>
<keyword evidence="3" id="KW-1185">Reference proteome</keyword>
<evidence type="ECO:0000256" key="1">
    <source>
        <dbReference type="SAM" id="MobiDB-lite"/>
    </source>
</evidence>
<protein>
    <submittedName>
        <fullName evidence="2">Uncharacterized protein</fullName>
    </submittedName>
</protein>
<feature type="region of interest" description="Disordered" evidence="1">
    <location>
        <begin position="29"/>
        <end position="63"/>
    </location>
</feature>
<name>A0AAE3KGT3_9PSEU</name>
<evidence type="ECO:0000313" key="3">
    <source>
        <dbReference type="Proteomes" id="UP001206128"/>
    </source>
</evidence>
<dbReference type="AlphaFoldDB" id="A0AAE3KGT3"/>
<accession>A0AAE3KGT3</accession>
<proteinExistence type="predicted"/>
<sequence length="63" mass="6258">MTPHDLAVDTESLDTASIELRVEDVESLSAGPAVLDPAAAPPVPAPAGPAGPAESAPDRPEST</sequence>
<dbReference type="RefSeq" id="WP_253772528.1">
    <property type="nucleotide sequence ID" value="NZ_JAMTCK010000007.1"/>
</dbReference>
<dbReference type="Proteomes" id="UP001206128">
    <property type="component" value="Unassembled WGS sequence"/>
</dbReference>
<organism evidence="2 3">
    <name type="scientific">Goodfellowiella coeruleoviolacea</name>
    <dbReference type="NCBI Taxonomy" id="334858"/>
    <lineage>
        <taxon>Bacteria</taxon>
        <taxon>Bacillati</taxon>
        <taxon>Actinomycetota</taxon>
        <taxon>Actinomycetes</taxon>
        <taxon>Pseudonocardiales</taxon>
        <taxon>Pseudonocardiaceae</taxon>
        <taxon>Goodfellowiella</taxon>
    </lineage>
</organism>
<evidence type="ECO:0000313" key="2">
    <source>
        <dbReference type="EMBL" id="MCP2166550.1"/>
    </source>
</evidence>
<comment type="caution">
    <text evidence="2">The sequence shown here is derived from an EMBL/GenBank/DDBJ whole genome shotgun (WGS) entry which is preliminary data.</text>
</comment>
<dbReference type="EMBL" id="JAMTCK010000007">
    <property type="protein sequence ID" value="MCP2166550.1"/>
    <property type="molecule type" value="Genomic_DNA"/>
</dbReference>
<gene>
    <name evidence="2" type="ORF">LX83_003418</name>
</gene>